<dbReference type="EMBL" id="DVKI01000130">
    <property type="protein sequence ID" value="HIT17564.1"/>
    <property type="molecule type" value="Genomic_DNA"/>
</dbReference>
<keyword evidence="1" id="KW-1133">Transmembrane helix</keyword>
<dbReference type="CDD" id="cd06462">
    <property type="entry name" value="Peptidase_S24_S26"/>
    <property type="match status" value="1"/>
</dbReference>
<reference evidence="2" key="1">
    <citation type="submission" date="2020-10" db="EMBL/GenBank/DDBJ databases">
        <authorList>
            <person name="Gilroy R."/>
        </authorList>
    </citation>
    <scope>NUCLEOTIDE SEQUENCE</scope>
    <source>
        <strain evidence="2">14508</strain>
    </source>
</reference>
<dbReference type="Proteomes" id="UP000886893">
    <property type="component" value="Unassembled WGS sequence"/>
</dbReference>
<evidence type="ECO:0000313" key="3">
    <source>
        <dbReference type="Proteomes" id="UP000886893"/>
    </source>
</evidence>
<comment type="caution">
    <text evidence="2">The sequence shown here is derived from an EMBL/GenBank/DDBJ whole genome shotgun (WGS) entry which is preliminary data.</text>
</comment>
<sequence>MNYIFSVAELQGISLGVSIAVIFLLSISYIMLFSVWHFHYKKCIIKGLEDDVLKKELAKEYKKHIYYDKETANLQKITQKKNQNYYDYEMLIQEKNDANFCLKTLFRVCVSLLYIGIALIFIIGLRSRLVNGVTSYFGNSYLVIQTGSMETVHPANSNLIEDGITNQIKQYSLIGIEKTDKDNMRINDIYAFYDDEQNIIVHRLIGINQQENGEITYRFKGDANAVSAPYETNVTMDRIVGRYTGYQNFLAGVFILYVQSNIGMITLFFAICAMACFDFFESKVAKFINERKKILLAELFPLRYNIPPRKRIIKRYRLFMNNYDFYVYRKQIIRKVK</sequence>
<reference evidence="2" key="2">
    <citation type="journal article" date="2021" name="PeerJ">
        <title>Extensive microbial diversity within the chicken gut microbiome revealed by metagenomics and culture.</title>
        <authorList>
            <person name="Gilroy R."/>
            <person name="Ravi A."/>
            <person name="Getino M."/>
            <person name="Pursley I."/>
            <person name="Horton D.L."/>
            <person name="Alikhan N.F."/>
            <person name="Baker D."/>
            <person name="Gharbi K."/>
            <person name="Hall N."/>
            <person name="Watson M."/>
            <person name="Adriaenssens E.M."/>
            <person name="Foster-Nyarko E."/>
            <person name="Jarju S."/>
            <person name="Secka A."/>
            <person name="Antonio M."/>
            <person name="Oren A."/>
            <person name="Chaudhuri R.R."/>
            <person name="La Ragione R."/>
            <person name="Hildebrand F."/>
            <person name="Pallen M.J."/>
        </authorList>
    </citation>
    <scope>NUCLEOTIDE SEQUENCE</scope>
    <source>
        <strain evidence="2">14508</strain>
    </source>
</reference>
<evidence type="ECO:0000256" key="1">
    <source>
        <dbReference type="SAM" id="Phobius"/>
    </source>
</evidence>
<gene>
    <name evidence="2" type="ORF">IAD04_04235</name>
</gene>
<keyword evidence="1" id="KW-0812">Transmembrane</keyword>
<evidence type="ECO:0008006" key="4">
    <source>
        <dbReference type="Google" id="ProtNLM"/>
    </source>
</evidence>
<name>A0A9D1G8M2_9FIRM</name>
<protein>
    <recommendedName>
        <fullName evidence="4">Signal peptidase I</fullName>
    </recommendedName>
</protein>
<dbReference type="AlphaFoldDB" id="A0A9D1G8M2"/>
<keyword evidence="1" id="KW-0472">Membrane</keyword>
<organism evidence="2 3">
    <name type="scientific">Candidatus Caccosoma faecigallinarum</name>
    <dbReference type="NCBI Taxonomy" id="2840720"/>
    <lineage>
        <taxon>Bacteria</taxon>
        <taxon>Bacillati</taxon>
        <taxon>Bacillota</taxon>
        <taxon>Bacillota incertae sedis</taxon>
        <taxon>Candidatus Caccosoma</taxon>
    </lineage>
</organism>
<feature type="transmembrane region" description="Helical" evidence="1">
    <location>
        <begin position="105"/>
        <end position="125"/>
    </location>
</feature>
<feature type="transmembrane region" description="Helical" evidence="1">
    <location>
        <begin position="12"/>
        <end position="36"/>
    </location>
</feature>
<accession>A0A9D1G8M2</accession>
<feature type="transmembrane region" description="Helical" evidence="1">
    <location>
        <begin position="254"/>
        <end position="277"/>
    </location>
</feature>
<evidence type="ECO:0000313" key="2">
    <source>
        <dbReference type="EMBL" id="HIT17564.1"/>
    </source>
</evidence>
<proteinExistence type="predicted"/>